<dbReference type="SUPFAM" id="SSF46785">
    <property type="entry name" value="Winged helix' DNA-binding domain"/>
    <property type="match status" value="1"/>
</dbReference>
<sequence>MEGPAPGPEDRLYSVSDLPEEYQSVFAPRFQYFNWIQSECFHQLCETDGNMVVGSPTGSGKTVLMELAIVRVLSAHGRGRSPGSLKIVYLAPTHALVNEKHAEWRQCFAGLGLKAVALTRSDILDVAREVQAADIILTTPEKFDAITRKRKSLLMSFFADIALVLIDEVHLLNDDRGGCLEAIVSRLKLVSRIPEMASCGLPISKIRYLAVSATVPNITDVGAWLGCPPQNVKSYGDEMRPVKLRTTVLGYQPCKNDFLFERALNSHIFGVLAQYGKGRQAIVFCASRQDSAKCASAILDRAGNHFLQDELQAADLLREAERLENTTLRQIVRKGVAFHHAGLGPSDRKVVEELFLSRRLVALCSTSTLAYGVNLPAYLVVLKSTRHWSSKHSKYVEYDRSLCLQMAGRAGRPQFEQEGQCVIMTERAKVRRYTDAMGGAEEVESHLLPSIREHLNNEIGLLTVRSASDCEAWLRSTYLGVRIAARPGHYAAQVNVDLRRDGAEGIVREICKRAVEDLSSLEMVRSDPTTGKLEQLEPGRILSHCYLRLDTLKNFQGC</sequence>
<evidence type="ECO:0000259" key="4">
    <source>
        <dbReference type="PROSITE" id="PS51194"/>
    </source>
</evidence>
<proteinExistence type="predicted"/>
<keyword evidence="2" id="KW-0067">ATP-binding</keyword>
<feature type="domain" description="Helicase C-terminal" evidence="4">
    <location>
        <begin position="263"/>
        <end position="459"/>
    </location>
</feature>
<reference evidence="5 6" key="1">
    <citation type="submission" date="2024-03" db="EMBL/GenBank/DDBJ databases">
        <title>Complete genome sequence of the green alga Chloropicon roscoffensis RCC1871.</title>
        <authorList>
            <person name="Lemieux C."/>
            <person name="Pombert J.-F."/>
            <person name="Otis C."/>
            <person name="Turmel M."/>
        </authorList>
    </citation>
    <scope>NUCLEOTIDE SEQUENCE [LARGE SCALE GENOMIC DNA]</scope>
    <source>
        <strain evidence="5 6">RCC1871</strain>
    </source>
</reference>
<dbReference type="InterPro" id="IPR014001">
    <property type="entry name" value="Helicase_ATP-bd"/>
</dbReference>
<dbReference type="GO" id="GO:0005524">
    <property type="term" value="F:ATP binding"/>
    <property type="evidence" value="ECO:0007669"/>
    <property type="project" value="UniProtKB-KW"/>
</dbReference>
<dbReference type="PANTHER" id="PTHR47835:SF3">
    <property type="entry name" value="HELICASE FOR MEIOSIS 1"/>
    <property type="match status" value="1"/>
</dbReference>
<dbReference type="GO" id="GO:0043138">
    <property type="term" value="F:3'-5' DNA helicase activity"/>
    <property type="evidence" value="ECO:0007669"/>
    <property type="project" value="UniProtKB-EC"/>
</dbReference>
<keyword evidence="1" id="KW-0547">Nucleotide-binding</keyword>
<dbReference type="SMART" id="SM00487">
    <property type="entry name" value="DEXDc"/>
    <property type="match status" value="1"/>
</dbReference>
<dbReference type="Gene3D" id="1.10.10.10">
    <property type="entry name" value="Winged helix-like DNA-binding domain superfamily/Winged helix DNA-binding domain"/>
    <property type="match status" value="1"/>
</dbReference>
<evidence type="ECO:0000313" key="6">
    <source>
        <dbReference type="Proteomes" id="UP001472866"/>
    </source>
</evidence>
<dbReference type="InterPro" id="IPR036390">
    <property type="entry name" value="WH_DNA-bd_sf"/>
</dbReference>
<name>A0AAX4P9Z5_9CHLO</name>
<dbReference type="PROSITE" id="PS51192">
    <property type="entry name" value="HELICASE_ATP_BIND_1"/>
    <property type="match status" value="1"/>
</dbReference>
<organism evidence="5 6">
    <name type="scientific">Chloropicon roscoffensis</name>
    <dbReference type="NCBI Taxonomy" id="1461544"/>
    <lineage>
        <taxon>Eukaryota</taxon>
        <taxon>Viridiplantae</taxon>
        <taxon>Chlorophyta</taxon>
        <taxon>Chloropicophyceae</taxon>
        <taxon>Chloropicales</taxon>
        <taxon>Chloropicaceae</taxon>
        <taxon>Chloropicon</taxon>
    </lineage>
</organism>
<dbReference type="GO" id="GO:0003676">
    <property type="term" value="F:nucleic acid binding"/>
    <property type="evidence" value="ECO:0007669"/>
    <property type="project" value="InterPro"/>
</dbReference>
<dbReference type="InterPro" id="IPR001650">
    <property type="entry name" value="Helicase_C-like"/>
</dbReference>
<dbReference type="SMART" id="SM00490">
    <property type="entry name" value="HELICc"/>
    <property type="match status" value="1"/>
</dbReference>
<dbReference type="InterPro" id="IPR011545">
    <property type="entry name" value="DEAD/DEAH_box_helicase_dom"/>
</dbReference>
<dbReference type="InterPro" id="IPR027417">
    <property type="entry name" value="P-loop_NTPase"/>
</dbReference>
<keyword evidence="6" id="KW-1185">Reference proteome</keyword>
<dbReference type="EMBL" id="CP151506">
    <property type="protein sequence ID" value="WZN62554.1"/>
    <property type="molecule type" value="Genomic_DNA"/>
</dbReference>
<evidence type="ECO:0000259" key="3">
    <source>
        <dbReference type="PROSITE" id="PS51192"/>
    </source>
</evidence>
<keyword evidence="5" id="KW-0347">Helicase</keyword>
<protein>
    <submittedName>
        <fullName evidence="5">ATP-dependent DNA helicase MER3</fullName>
    </submittedName>
</protein>
<dbReference type="Proteomes" id="UP001472866">
    <property type="component" value="Chromosome 06"/>
</dbReference>
<dbReference type="Gene3D" id="3.40.50.300">
    <property type="entry name" value="P-loop containing nucleotide triphosphate hydrolases"/>
    <property type="match status" value="2"/>
</dbReference>
<dbReference type="AlphaFoldDB" id="A0AAX4P9Z5"/>
<feature type="domain" description="Helicase ATP-binding" evidence="3">
    <location>
        <begin position="42"/>
        <end position="233"/>
    </location>
</feature>
<dbReference type="PROSITE" id="PS51194">
    <property type="entry name" value="HELICASE_CTER"/>
    <property type="match status" value="1"/>
</dbReference>
<dbReference type="SUPFAM" id="SSF52540">
    <property type="entry name" value="P-loop containing nucleoside triphosphate hydrolases"/>
    <property type="match status" value="1"/>
</dbReference>
<accession>A0AAX4P9Z5</accession>
<gene>
    <name evidence="5" type="ORF">HKI87_06g40910</name>
</gene>
<keyword evidence="5" id="KW-0378">Hydrolase</keyword>
<dbReference type="GO" id="GO:0016787">
    <property type="term" value="F:hydrolase activity"/>
    <property type="evidence" value="ECO:0007669"/>
    <property type="project" value="UniProtKB-KW"/>
</dbReference>
<dbReference type="PANTHER" id="PTHR47835">
    <property type="entry name" value="HFM1, ATP DEPENDENT DNA HELICASE HOMOLOG"/>
    <property type="match status" value="1"/>
</dbReference>
<evidence type="ECO:0000256" key="1">
    <source>
        <dbReference type="ARBA" id="ARBA00022741"/>
    </source>
</evidence>
<evidence type="ECO:0000313" key="5">
    <source>
        <dbReference type="EMBL" id="WZN62554.1"/>
    </source>
</evidence>
<dbReference type="CDD" id="cd18795">
    <property type="entry name" value="SF2_C_Ski2"/>
    <property type="match status" value="1"/>
</dbReference>
<dbReference type="Pfam" id="PF00271">
    <property type="entry name" value="Helicase_C"/>
    <property type="match status" value="1"/>
</dbReference>
<dbReference type="InterPro" id="IPR052247">
    <property type="entry name" value="Meiotic_Crossover_Helicase"/>
</dbReference>
<dbReference type="InterPro" id="IPR036388">
    <property type="entry name" value="WH-like_DNA-bd_sf"/>
</dbReference>
<dbReference type="Pfam" id="PF00270">
    <property type="entry name" value="DEAD"/>
    <property type="match status" value="1"/>
</dbReference>
<evidence type="ECO:0000256" key="2">
    <source>
        <dbReference type="ARBA" id="ARBA00022840"/>
    </source>
</evidence>